<reference evidence="1" key="1">
    <citation type="submission" date="2022-06" db="EMBL/GenBank/DDBJ databases">
        <title>Phylogenomic reconstructions and comparative analyses of Kickxellomycotina fungi.</title>
        <authorList>
            <person name="Reynolds N.K."/>
            <person name="Stajich J.E."/>
            <person name="Barry K."/>
            <person name="Grigoriev I.V."/>
            <person name="Crous P."/>
            <person name="Smith M.E."/>
        </authorList>
    </citation>
    <scope>NUCLEOTIDE SEQUENCE</scope>
    <source>
        <strain evidence="1">RSA 2271</strain>
    </source>
</reference>
<accession>A0ACC1HDJ0</accession>
<proteinExistence type="predicted"/>
<comment type="caution">
    <text evidence="1">The sequence shown here is derived from an EMBL/GenBank/DDBJ whole genome shotgun (WGS) entry which is preliminary data.</text>
</comment>
<sequence>MSEISQPISHPSRGRNPNNSRGSSKPFRSNNNNKHSSLDSEPTMKSLKAKYRQQLATVKEIFPGWKEGDLLSALEEAAGDLDLAIARITEGHAAQWGEVKTRKEKRQASKGTSDENTQTTTRTSLPSSTRTGHLPRPASIRGGVRGGAARGGRGHPRNAAVAGGRAALAAKNADTASASQQETKREEAAITSERTNENPAASAKPAQPVMTWANIAKRGTEKQQQQQQKQQQKQIKPETKVAAPEETKLVPEEESPSEEPAYAEAKESPTELSKKVEQVQATKAAQPEVQIKEAESQTLPETQKGAAEIEAPQVEEPTAEPVKSTTDVLVVVEEETKPEQKEEIPTEKTAQTVSTTAAVVQEIIEGESVKRPSSNSRRLLQDAPVVLPYGNSVLDRVAMRFGSLSLHDSGNKPAQSNNAASAAATVSVSEPGPKEPTVLSSAVPIGISSRGTTTQQHPQPQQQLQQTPQAAQSSLS</sequence>
<evidence type="ECO:0000313" key="1">
    <source>
        <dbReference type="EMBL" id="KAJ1673696.1"/>
    </source>
</evidence>
<gene>
    <name evidence="1" type="primary">DEF1</name>
    <name evidence="1" type="ORF">EV182_004738</name>
</gene>
<dbReference type="EMBL" id="JAMZIH010006665">
    <property type="protein sequence ID" value="KAJ1673696.1"/>
    <property type="molecule type" value="Genomic_DNA"/>
</dbReference>
<organism evidence="1 2">
    <name type="scientific">Spiromyces aspiralis</name>
    <dbReference type="NCBI Taxonomy" id="68401"/>
    <lineage>
        <taxon>Eukaryota</taxon>
        <taxon>Fungi</taxon>
        <taxon>Fungi incertae sedis</taxon>
        <taxon>Zoopagomycota</taxon>
        <taxon>Kickxellomycotina</taxon>
        <taxon>Kickxellomycetes</taxon>
        <taxon>Kickxellales</taxon>
        <taxon>Kickxellaceae</taxon>
        <taxon>Spiromyces</taxon>
    </lineage>
</organism>
<dbReference type="Proteomes" id="UP001145114">
    <property type="component" value="Unassembled WGS sequence"/>
</dbReference>
<keyword evidence="2" id="KW-1185">Reference proteome</keyword>
<feature type="non-terminal residue" evidence="1">
    <location>
        <position position="476"/>
    </location>
</feature>
<evidence type="ECO:0000313" key="2">
    <source>
        <dbReference type="Proteomes" id="UP001145114"/>
    </source>
</evidence>
<protein>
    <submittedName>
        <fullName evidence="1">RNAPII degradation factor</fullName>
    </submittedName>
</protein>
<name>A0ACC1HDJ0_9FUNG</name>